<dbReference type="EMBL" id="BMJJ01000006">
    <property type="protein sequence ID" value="GGD24159.1"/>
    <property type="molecule type" value="Genomic_DNA"/>
</dbReference>
<protein>
    <submittedName>
        <fullName evidence="2">Serine/threonine protein phosphatase</fullName>
    </submittedName>
</protein>
<reference evidence="2" key="2">
    <citation type="submission" date="2020-09" db="EMBL/GenBank/DDBJ databases">
        <authorList>
            <person name="Sun Q."/>
            <person name="Zhou Y."/>
        </authorList>
    </citation>
    <scope>NUCLEOTIDE SEQUENCE</scope>
    <source>
        <strain evidence="2">CGMCC 1.15493</strain>
    </source>
</reference>
<dbReference type="AlphaFoldDB" id="A0A916Y0F4"/>
<evidence type="ECO:0000313" key="3">
    <source>
        <dbReference type="Proteomes" id="UP000613160"/>
    </source>
</evidence>
<evidence type="ECO:0000259" key="1">
    <source>
        <dbReference type="Pfam" id="PF00149"/>
    </source>
</evidence>
<keyword evidence="3" id="KW-1185">Reference proteome</keyword>
<dbReference type="PANTHER" id="PTHR42850">
    <property type="entry name" value="METALLOPHOSPHOESTERASE"/>
    <property type="match status" value="1"/>
</dbReference>
<evidence type="ECO:0000313" key="2">
    <source>
        <dbReference type="EMBL" id="GGD24159.1"/>
    </source>
</evidence>
<dbReference type="SUPFAM" id="SSF56300">
    <property type="entry name" value="Metallo-dependent phosphatases"/>
    <property type="match status" value="1"/>
</dbReference>
<dbReference type="GO" id="GO:0005737">
    <property type="term" value="C:cytoplasm"/>
    <property type="evidence" value="ECO:0007669"/>
    <property type="project" value="TreeGrafter"/>
</dbReference>
<dbReference type="InterPro" id="IPR004843">
    <property type="entry name" value="Calcineurin-like_PHP"/>
</dbReference>
<sequence length="248" mass="27409">MSLDLSGLAVYAVGDVHGCLDLLLALEEDIVRDAARISGPKLIIMLGDYVDRGPDSAGVIEHLLQRPPEGFERVCLAGNHETAMLDFLEGRIDRADWVRLGGDATLFSYGVDHARLEKLGNGARDDAMIRALVPDDHLAFLRTLPVVVESADYVFVHAGIWPALPLDQQSDHDLTTMRQKFYAEAHLLDRFVVHGHTPITMPRLDGKRLDIDTGAYFSGRLTAVRIWRDTGRFLTGQIMADGDAPAQR</sequence>
<proteinExistence type="predicted"/>
<dbReference type="GO" id="GO:0008803">
    <property type="term" value="F:bis(5'-nucleosyl)-tetraphosphatase (symmetrical) activity"/>
    <property type="evidence" value="ECO:0007669"/>
    <property type="project" value="TreeGrafter"/>
</dbReference>
<dbReference type="Gene3D" id="3.60.21.10">
    <property type="match status" value="1"/>
</dbReference>
<dbReference type="GO" id="GO:0110154">
    <property type="term" value="P:RNA decapping"/>
    <property type="evidence" value="ECO:0007669"/>
    <property type="project" value="TreeGrafter"/>
</dbReference>
<comment type="caution">
    <text evidence="2">The sequence shown here is derived from an EMBL/GenBank/DDBJ whole genome shotgun (WGS) entry which is preliminary data.</text>
</comment>
<dbReference type="Proteomes" id="UP000613160">
    <property type="component" value="Unassembled WGS sequence"/>
</dbReference>
<dbReference type="InterPro" id="IPR050126">
    <property type="entry name" value="Ap4A_hydrolase"/>
</dbReference>
<dbReference type="PANTHER" id="PTHR42850:SF4">
    <property type="entry name" value="ZINC-DEPENDENT ENDOPOLYPHOSPHATASE"/>
    <property type="match status" value="1"/>
</dbReference>
<dbReference type="GO" id="GO:0016791">
    <property type="term" value="F:phosphatase activity"/>
    <property type="evidence" value="ECO:0007669"/>
    <property type="project" value="TreeGrafter"/>
</dbReference>
<dbReference type="InterPro" id="IPR029052">
    <property type="entry name" value="Metallo-depent_PP-like"/>
</dbReference>
<dbReference type="Pfam" id="PF00149">
    <property type="entry name" value="Metallophos"/>
    <property type="match status" value="1"/>
</dbReference>
<name>A0A916Y0F4_9HYPH</name>
<gene>
    <name evidence="2" type="ORF">GCM10011335_28840</name>
</gene>
<feature type="domain" description="Calcineurin-like phosphoesterase" evidence="1">
    <location>
        <begin position="10"/>
        <end position="200"/>
    </location>
</feature>
<reference evidence="2" key="1">
    <citation type="journal article" date="2014" name="Int. J. Syst. Evol. Microbiol.">
        <title>Complete genome sequence of Corynebacterium casei LMG S-19264T (=DSM 44701T), isolated from a smear-ripened cheese.</title>
        <authorList>
            <consortium name="US DOE Joint Genome Institute (JGI-PGF)"/>
            <person name="Walter F."/>
            <person name="Albersmeier A."/>
            <person name="Kalinowski J."/>
            <person name="Ruckert C."/>
        </authorList>
    </citation>
    <scope>NUCLEOTIDE SEQUENCE</scope>
    <source>
        <strain evidence="2">CGMCC 1.15493</strain>
    </source>
</reference>
<organism evidence="2 3">
    <name type="scientific">Aureimonas glaciei</name>
    <dbReference type="NCBI Taxonomy" id="1776957"/>
    <lineage>
        <taxon>Bacteria</taxon>
        <taxon>Pseudomonadati</taxon>
        <taxon>Pseudomonadota</taxon>
        <taxon>Alphaproteobacteria</taxon>
        <taxon>Hyphomicrobiales</taxon>
        <taxon>Aurantimonadaceae</taxon>
        <taxon>Aureimonas</taxon>
    </lineage>
</organism>
<accession>A0A916Y0F4</accession>